<feature type="non-terminal residue" evidence="2">
    <location>
        <position position="416"/>
    </location>
</feature>
<keyword evidence="3" id="KW-1185">Reference proteome</keyword>
<evidence type="ECO:0000313" key="3">
    <source>
        <dbReference type="Proteomes" id="UP000237271"/>
    </source>
</evidence>
<accession>A0A2P4XYP5</accession>
<comment type="caution">
    <text evidence="2">The sequence shown here is derived from an EMBL/GenBank/DDBJ whole genome shotgun (WGS) entry which is preliminary data.</text>
</comment>
<evidence type="ECO:0000256" key="1">
    <source>
        <dbReference type="SAM" id="MobiDB-lite"/>
    </source>
</evidence>
<name>A0A2P4XYP5_9STRA</name>
<feature type="compositionally biased region" description="Basic and acidic residues" evidence="1">
    <location>
        <begin position="359"/>
        <end position="369"/>
    </location>
</feature>
<dbReference type="EMBL" id="NCKW01006852">
    <property type="protein sequence ID" value="POM70676.1"/>
    <property type="molecule type" value="Genomic_DNA"/>
</dbReference>
<dbReference type="Proteomes" id="UP000237271">
    <property type="component" value="Unassembled WGS sequence"/>
</dbReference>
<reference evidence="2 3" key="1">
    <citation type="journal article" date="2017" name="Genome Biol. Evol.">
        <title>Phytophthora megakarya and P. palmivora, closely related causal agents of cacao black pod rot, underwent increases in genome sizes and gene numbers by different mechanisms.</title>
        <authorList>
            <person name="Ali S.S."/>
            <person name="Shao J."/>
            <person name="Lary D.J."/>
            <person name="Kronmiller B."/>
            <person name="Shen D."/>
            <person name="Strem M.D."/>
            <person name="Amoako-Attah I."/>
            <person name="Akrofi A.Y."/>
            <person name="Begoude B.A."/>
            <person name="Ten Hoopen G.M."/>
            <person name="Coulibaly K."/>
            <person name="Kebe B.I."/>
            <person name="Melnick R.L."/>
            <person name="Guiltinan M.J."/>
            <person name="Tyler B.M."/>
            <person name="Meinhardt L.W."/>
            <person name="Bailey B.A."/>
        </authorList>
    </citation>
    <scope>NUCLEOTIDE SEQUENCE [LARGE SCALE GENOMIC DNA]</scope>
    <source>
        <strain evidence="3">sbr112.9</strain>
    </source>
</reference>
<feature type="region of interest" description="Disordered" evidence="1">
    <location>
        <begin position="392"/>
        <end position="416"/>
    </location>
</feature>
<feature type="compositionally biased region" description="Low complexity" evidence="1">
    <location>
        <begin position="392"/>
        <end position="405"/>
    </location>
</feature>
<feature type="region of interest" description="Disordered" evidence="1">
    <location>
        <begin position="281"/>
        <end position="321"/>
    </location>
</feature>
<dbReference type="OrthoDB" id="3176171at2759"/>
<feature type="region of interest" description="Disordered" evidence="1">
    <location>
        <begin position="339"/>
        <end position="369"/>
    </location>
</feature>
<feature type="compositionally biased region" description="Acidic residues" evidence="1">
    <location>
        <begin position="114"/>
        <end position="159"/>
    </location>
</feature>
<sequence>MQSNTKGGAEQAANVNVVDQKLNEEVKARGDQQLQLQRLALQEEIAGLSREIEERRMEKNRLESEIEQLRLHLELSEARDSDFFPPSEAKPGSTRRSVDNDIDVGEAQVRAVDELETENVDEYEQEELEDVTAEAKDDEDEPVEQDIDDEKEEPEEDESQEVKEDAARSLQLVQLITDAVARGKAQFNRGDKAKCYQTYAKCTERCITELQALHDKQRRQLAPTLKRVLGESARLPPARGPQTLRKQLDVVRDNCEEWLNIREQQAVARLAERNARNEAKAAAAAIRKQQNLEKQQKTEQKREDKSHHKKKKFRETKAKADRVKISQLEAALAKAETQLANGGGGGGSNSTAGNGTAASDRRVADMEKKHKKVLEDNEKAAKKEVAALTQQLQAAQKASQELQEQTSALQKELGVA</sequence>
<dbReference type="AlphaFoldDB" id="A0A2P4XYP5"/>
<evidence type="ECO:0000313" key="2">
    <source>
        <dbReference type="EMBL" id="POM70676.1"/>
    </source>
</evidence>
<feature type="compositionally biased region" description="Basic and acidic residues" evidence="1">
    <location>
        <begin position="290"/>
        <end position="306"/>
    </location>
</feature>
<gene>
    <name evidence="2" type="ORF">PHPALM_12851</name>
</gene>
<protein>
    <submittedName>
        <fullName evidence="2">Kinesin-like protein</fullName>
    </submittedName>
</protein>
<feature type="region of interest" description="Disordered" evidence="1">
    <location>
        <begin position="76"/>
        <end position="166"/>
    </location>
</feature>
<feature type="compositionally biased region" description="Low complexity" evidence="1">
    <location>
        <begin position="349"/>
        <end position="358"/>
    </location>
</feature>
<proteinExistence type="predicted"/>
<organism evidence="2 3">
    <name type="scientific">Phytophthora palmivora</name>
    <dbReference type="NCBI Taxonomy" id="4796"/>
    <lineage>
        <taxon>Eukaryota</taxon>
        <taxon>Sar</taxon>
        <taxon>Stramenopiles</taxon>
        <taxon>Oomycota</taxon>
        <taxon>Peronosporomycetes</taxon>
        <taxon>Peronosporales</taxon>
        <taxon>Peronosporaceae</taxon>
        <taxon>Phytophthora</taxon>
    </lineage>
</organism>